<dbReference type="PANTHER" id="PTHR11703">
    <property type="entry name" value="DEOXYHYPUSINE SYNTHASE"/>
    <property type="match status" value="1"/>
</dbReference>
<dbReference type="InterPro" id="IPR023496">
    <property type="entry name" value="Deoxyhypusine_synthase-like"/>
</dbReference>
<proteinExistence type="inferred from homology"/>
<dbReference type="NCBIfam" id="NF002699">
    <property type="entry name" value="PRK02492.1"/>
    <property type="match status" value="1"/>
</dbReference>
<keyword evidence="3 4" id="KW-0808">Transferase</keyword>
<organism evidence="5 6">
    <name type="scientific">Sphingomonas sabuli</name>
    <dbReference type="NCBI Taxonomy" id="2764186"/>
    <lineage>
        <taxon>Bacteria</taxon>
        <taxon>Pseudomonadati</taxon>
        <taxon>Pseudomonadota</taxon>
        <taxon>Alphaproteobacteria</taxon>
        <taxon>Sphingomonadales</taxon>
        <taxon>Sphingomonadaceae</taxon>
        <taxon>Sphingomonas</taxon>
    </lineage>
</organism>
<dbReference type="RefSeq" id="WP_187480344.1">
    <property type="nucleotide sequence ID" value="NZ_CP060697.1"/>
</dbReference>
<evidence type="ECO:0000313" key="5">
    <source>
        <dbReference type="EMBL" id="QNM83389.1"/>
    </source>
</evidence>
<dbReference type="InterPro" id="IPR036982">
    <property type="entry name" value="Deoxyhypusine_synthase_sf"/>
</dbReference>
<evidence type="ECO:0000256" key="1">
    <source>
        <dbReference type="ARBA" id="ARBA00009892"/>
    </source>
</evidence>
<protein>
    <recommendedName>
        <fullName evidence="2 4">Deoxyhypusine synthase-like protein</fullName>
        <ecNumber evidence="4">2.5.-.-</ecNumber>
    </recommendedName>
</protein>
<reference evidence="5 6" key="1">
    <citation type="submission" date="2020-08" db="EMBL/GenBank/DDBJ databases">
        <title>Sphingomonas sp. sand1-3 16S ribosomal RNA gene Genome sequencing and assembly.</title>
        <authorList>
            <person name="Kang M."/>
        </authorList>
    </citation>
    <scope>NUCLEOTIDE SEQUENCE [LARGE SCALE GENOMIC DNA]</scope>
    <source>
        <strain evidence="6">sand1-3</strain>
    </source>
</reference>
<dbReference type="Proteomes" id="UP000515861">
    <property type="component" value="Chromosome"/>
</dbReference>
<comment type="similarity">
    <text evidence="1 4">Belongs to the deoxyhypusine synthase family.</text>
</comment>
<dbReference type="GO" id="GO:0034038">
    <property type="term" value="F:deoxyhypusine synthase activity"/>
    <property type="evidence" value="ECO:0007669"/>
    <property type="project" value="TreeGrafter"/>
</dbReference>
<dbReference type="HAMAP" id="MF_00640">
    <property type="entry name" value="DHS_like"/>
    <property type="match status" value="1"/>
</dbReference>
<evidence type="ECO:0000313" key="6">
    <source>
        <dbReference type="Proteomes" id="UP000515861"/>
    </source>
</evidence>
<keyword evidence="6" id="KW-1185">Reference proteome</keyword>
<evidence type="ECO:0000256" key="4">
    <source>
        <dbReference type="HAMAP-Rule" id="MF_00640"/>
    </source>
</evidence>
<dbReference type="EC" id="2.5.-.-" evidence="4"/>
<name>A0A7G9L440_9SPHN</name>
<dbReference type="SUPFAM" id="SSF52467">
    <property type="entry name" value="DHS-like NAD/FAD-binding domain"/>
    <property type="match status" value="1"/>
</dbReference>
<dbReference type="PANTHER" id="PTHR11703:SF2">
    <property type="entry name" value="DEOXYHYPUSINE SYNTHASE-LIKE PROTEIN"/>
    <property type="match status" value="1"/>
</dbReference>
<evidence type="ECO:0000256" key="3">
    <source>
        <dbReference type="ARBA" id="ARBA00022679"/>
    </source>
</evidence>
<dbReference type="InterPro" id="IPR029035">
    <property type="entry name" value="DHS-like_NAD/FAD-binding_dom"/>
</dbReference>
<evidence type="ECO:0000256" key="2">
    <source>
        <dbReference type="ARBA" id="ARBA00017979"/>
    </source>
</evidence>
<dbReference type="GO" id="GO:0005737">
    <property type="term" value="C:cytoplasm"/>
    <property type="evidence" value="ECO:0007669"/>
    <property type="project" value="TreeGrafter"/>
</dbReference>
<dbReference type="EMBL" id="CP060697">
    <property type="protein sequence ID" value="QNM83389.1"/>
    <property type="molecule type" value="Genomic_DNA"/>
</dbReference>
<dbReference type="KEGG" id="ssau:H8M03_03345"/>
<dbReference type="Gene3D" id="3.40.910.10">
    <property type="entry name" value="Deoxyhypusine synthase"/>
    <property type="match status" value="1"/>
</dbReference>
<accession>A0A7G9L440</accession>
<sequence>MTTDTLNKVQDTSKVNDTRKAELLSSPVEHIDITDFDARPIVEAMGKMSFTSRDLANAAKIYNTMLEDKDCSIILVIAGSTSAGGCMDLYTQLVKSNMVDAIVATGATIVDMDFFEALGHKHYQAKEIPDDDTLRSLYIDRIYDTYIDEEQLQDCDHTIGRIADSLEPRAYSSREFIKEMGKWLADGNAKKPNSLVQTAYEHDVPIFCPAFVDSSAGFGLVKHQVDAMKRGGRYMVLDAIADFRELTDIKIKAGTTGLLMIGGGVPKNFTQDTVVCAEILGHDDVEVHKYAIQITVADVRDGACSSSTLQEAASWGKVSTAMEQMVFAEATSVLPLLASDAYHRGAWKNRAKRAFAKLFD</sequence>
<dbReference type="InterPro" id="IPR002773">
    <property type="entry name" value="Deoxyhypusine_synthase"/>
</dbReference>
<dbReference type="AlphaFoldDB" id="A0A7G9L440"/>
<gene>
    <name evidence="5" type="ORF">H8M03_03345</name>
</gene>
<dbReference type="Pfam" id="PF01916">
    <property type="entry name" value="DS"/>
    <property type="match status" value="1"/>
</dbReference>